<evidence type="ECO:0000313" key="14">
    <source>
        <dbReference type="EMBL" id="UYV82994.1"/>
    </source>
</evidence>
<dbReference type="Pfam" id="PF16350">
    <property type="entry name" value="FAO_M"/>
    <property type="match status" value="1"/>
</dbReference>
<dbReference type="InterPro" id="IPR013977">
    <property type="entry name" value="GcvT_C"/>
</dbReference>
<dbReference type="Pfam" id="PF01571">
    <property type="entry name" value="GCV_T"/>
    <property type="match status" value="1"/>
</dbReference>
<dbReference type="SUPFAM" id="SSF51905">
    <property type="entry name" value="FAD/NAD(P)-binding domain"/>
    <property type="match status" value="1"/>
</dbReference>
<dbReference type="EMBL" id="CP092884">
    <property type="protein sequence ID" value="UYV82994.1"/>
    <property type="molecule type" value="Genomic_DNA"/>
</dbReference>
<dbReference type="InterPro" id="IPR027266">
    <property type="entry name" value="TrmE/GcvT-like"/>
</dbReference>
<feature type="transmembrane region" description="Helical" evidence="9">
    <location>
        <begin position="240"/>
        <end position="258"/>
    </location>
</feature>
<keyword evidence="15" id="KW-1185">Reference proteome</keyword>
<evidence type="ECO:0000259" key="11">
    <source>
        <dbReference type="Pfam" id="PF01571"/>
    </source>
</evidence>
<evidence type="ECO:0000259" key="13">
    <source>
        <dbReference type="Pfam" id="PF16350"/>
    </source>
</evidence>
<keyword evidence="6 9" id="KW-1133">Transmembrane helix</keyword>
<dbReference type="PANTHER" id="PTHR10778:SF13">
    <property type="entry name" value="ADENOSINE 3'-PHOSPHO 5'-PHOSPHOSULFATE TRANSPORTER 1"/>
    <property type="match status" value="1"/>
</dbReference>
<dbReference type="Gene3D" id="3.30.9.10">
    <property type="entry name" value="D-Amino Acid Oxidase, subunit A, domain 2"/>
    <property type="match status" value="1"/>
</dbReference>
<dbReference type="InterPro" id="IPR006222">
    <property type="entry name" value="GCVT_N"/>
</dbReference>
<protein>
    <recommendedName>
        <fullName evidence="8">Adenosine 3'-phospho 5'-phosphosulfate transporter 1</fullName>
    </recommendedName>
</protein>
<dbReference type="InterPro" id="IPR013657">
    <property type="entry name" value="SCL35B1-4/HUT1"/>
</dbReference>
<organism evidence="14 15">
    <name type="scientific">Cordylochernes scorpioides</name>
    <dbReference type="NCBI Taxonomy" id="51811"/>
    <lineage>
        <taxon>Eukaryota</taxon>
        <taxon>Metazoa</taxon>
        <taxon>Ecdysozoa</taxon>
        <taxon>Arthropoda</taxon>
        <taxon>Chelicerata</taxon>
        <taxon>Arachnida</taxon>
        <taxon>Pseudoscorpiones</taxon>
        <taxon>Cheliferoidea</taxon>
        <taxon>Chernetidae</taxon>
        <taxon>Cordylochernes</taxon>
    </lineage>
</organism>
<evidence type="ECO:0000259" key="10">
    <source>
        <dbReference type="Pfam" id="PF01266"/>
    </source>
</evidence>
<reference evidence="14 15" key="1">
    <citation type="submission" date="2022-03" db="EMBL/GenBank/DDBJ databases">
        <title>A chromosomal length assembly of Cordylochernes scorpioides.</title>
        <authorList>
            <person name="Zeh D."/>
            <person name="Zeh J."/>
        </authorList>
    </citation>
    <scope>NUCLEOTIDE SEQUENCE [LARGE SCALE GENOMIC DNA]</scope>
    <source>
        <strain evidence="14">IN4F17</strain>
        <tissue evidence="14">Whole Body</tissue>
    </source>
</reference>
<dbReference type="Gene3D" id="2.40.30.110">
    <property type="entry name" value="Aminomethyltransferase beta-barrel domains"/>
    <property type="match status" value="1"/>
</dbReference>
<comment type="similarity">
    <text evidence="3">Belongs to the nucleotide-sugar transporter family. SLC35B subfamily.</text>
</comment>
<feature type="transmembrane region" description="Helical" evidence="9">
    <location>
        <begin position="152"/>
        <end position="173"/>
    </location>
</feature>
<dbReference type="Pfam" id="PF01266">
    <property type="entry name" value="DAO"/>
    <property type="match status" value="1"/>
</dbReference>
<evidence type="ECO:0000256" key="1">
    <source>
        <dbReference type="ARBA" id="ARBA00004141"/>
    </source>
</evidence>
<dbReference type="Gene3D" id="3.30.1360.120">
    <property type="entry name" value="Probable tRNA modification gtpase trme, domain 1"/>
    <property type="match status" value="2"/>
</dbReference>
<gene>
    <name evidence="14" type="ORF">LAZ67_22001656</name>
</gene>
<dbReference type="InterPro" id="IPR032503">
    <property type="entry name" value="FAO_M"/>
</dbReference>
<accession>A0ABY6LP60</accession>
<comment type="similarity">
    <text evidence="2">Belongs to the GcvT family.</text>
</comment>
<feature type="domain" description="Aminomethyltransferase C-terminal" evidence="12">
    <location>
        <begin position="1052"/>
        <end position="1138"/>
    </location>
</feature>
<evidence type="ECO:0000256" key="2">
    <source>
        <dbReference type="ARBA" id="ARBA00008609"/>
    </source>
</evidence>
<feature type="transmembrane region" description="Helical" evidence="9">
    <location>
        <begin position="34"/>
        <end position="59"/>
    </location>
</feature>
<feature type="transmembrane region" description="Helical" evidence="9">
    <location>
        <begin position="265"/>
        <end position="281"/>
    </location>
</feature>
<proteinExistence type="inferred from homology"/>
<evidence type="ECO:0000256" key="4">
    <source>
        <dbReference type="ARBA" id="ARBA00022448"/>
    </source>
</evidence>
<evidence type="ECO:0000256" key="5">
    <source>
        <dbReference type="ARBA" id="ARBA00022692"/>
    </source>
</evidence>
<dbReference type="Pfam" id="PF08449">
    <property type="entry name" value="UAA"/>
    <property type="match status" value="1"/>
</dbReference>
<sequence length="1160" mass="131194">MLIMVGKRRRLLLLFKEEWCWCRDWGMPWLEDSWFLRLLTNLLGYAVVVLPAALLIYIAKRYKYHDKPGNSWIRRGVHKFLVGNEPDLIVGESSDTKPSSKNTEQSFHQDAVHLLLCFLGLQVTYLTWGVIQEKIMTRSYQDDRGTGQFSDSQFLVFVNRVLAFVISGLYLLVSKQPRHTAPLYKYSYCSFSNIMSSWCQYEALKFISFPTQVLAKASKIIPVMLMGKLISKKSYPYHEYLTAILISAGMTMFLLANGDHKHRETVTTFSGVVILAGYMVFDSFTSNWQSEIFRQHQVTSIQMMCSVNFFSCILTGASLIQQGQMGASLSFMARFPGFKQDCFLLSLCSAAGQLFIFHTIATFGPVVFVIIMTIRQAIAIILSCIFYGHHIGLLGVLGITIVFAAIFLRIYVNQRRKKLQRLKCPVVGLEVREDDLGVKRIKGVITPSGTISTSCIVNCTGVWAPHIGKMAGVKVPLVPIKHAYVVTNRIENIQGTPNIRDHDLSIYIKLQGDALAIGGYEPNPEFIDHVPDDFAFSLYELNWDVFGTHIEQAIHRIPVLKDTGIKSTVCGPESFTPDHKPLLGEDPVVRGFYHGCGFNSLGMNAGGGCGRELARWLVHGRPQLDMYAYDIRRFHPKLLDNQRWIKERSHEAYAKNYSVVYPHDEPLAGRNQIKDSLYDDMLQSGCIFQERLGWERPGWFEPSGTFPVKEYDYYGNYDVSRHKDYKYEEKLKQDYSFDFPKHHYLIKKECLGCRENVAVFNMSYFGKYYLTGPDAQAAADWIFSNNVNRPAGNTAFFIVLLFYTGKSIYTCMLNKRGRVESDLVVSVLEPGSGGVCEPSFDGRGFYITAAGGTAQQNLIHIQQTVQDKGFNVTIADHSQDMGMLSVQGPRRLVVTMMWCDSRELLQSLTDTDLDDDKFPFGTNRLMLLDGHKVRALRLTFVGELGWELHIPRNSCTPVYRAIMAAGARYGVVNAGYRAIDSLSCEKVHVVQAMIIMLTVVDTQCCAGYRHWHADLRLDDNPLEAGLGFTCKLSGDTPFLGREALEGSEEPRKRLVGFTVPMMGWNRDVALWGLEAIWRNDRLAGWVRRAEFGHSLGQGVAWGYISDRGRPVSANWITEGEYRLESRGELVPAGVHLSCPLDPRHRRVRGDYSEPLPVNSD</sequence>
<evidence type="ECO:0000256" key="8">
    <source>
        <dbReference type="ARBA" id="ARBA00039668"/>
    </source>
</evidence>
<dbReference type="InterPro" id="IPR036188">
    <property type="entry name" value="FAD/NAD-bd_sf"/>
</dbReference>
<evidence type="ECO:0000259" key="12">
    <source>
        <dbReference type="Pfam" id="PF08669"/>
    </source>
</evidence>
<comment type="subcellular location">
    <subcellularLocation>
        <location evidence="1">Membrane</location>
        <topology evidence="1">Multi-pass membrane protein</topology>
    </subcellularLocation>
</comment>
<keyword evidence="4" id="KW-0813">Transport</keyword>
<feature type="domain" description="GCVT N-terminal" evidence="11">
    <location>
        <begin position="677"/>
        <end position="989"/>
    </location>
</feature>
<dbReference type="InterPro" id="IPR037185">
    <property type="entry name" value="EmrE-like"/>
</dbReference>
<dbReference type="Proteomes" id="UP001235939">
    <property type="component" value="Chromosome 22"/>
</dbReference>
<evidence type="ECO:0000256" key="3">
    <source>
        <dbReference type="ARBA" id="ARBA00010694"/>
    </source>
</evidence>
<dbReference type="SUPFAM" id="SSF103025">
    <property type="entry name" value="Folate-binding domain"/>
    <property type="match status" value="1"/>
</dbReference>
<dbReference type="SUPFAM" id="SSF101790">
    <property type="entry name" value="Aminomethyltransferase beta-barrel domain"/>
    <property type="match status" value="1"/>
</dbReference>
<evidence type="ECO:0000256" key="9">
    <source>
        <dbReference type="SAM" id="Phobius"/>
    </source>
</evidence>
<dbReference type="Gene3D" id="3.30.70.1400">
    <property type="entry name" value="Aminomethyltransferase beta-barrel domains"/>
    <property type="match status" value="2"/>
</dbReference>
<dbReference type="SUPFAM" id="SSF54373">
    <property type="entry name" value="FAD-linked reductases, C-terminal domain"/>
    <property type="match status" value="1"/>
</dbReference>
<keyword evidence="5 9" id="KW-0812">Transmembrane</keyword>
<dbReference type="InterPro" id="IPR006076">
    <property type="entry name" value="FAD-dep_OxRdtase"/>
</dbReference>
<name>A0ABY6LP60_9ARAC</name>
<feature type="transmembrane region" description="Helical" evidence="9">
    <location>
        <begin position="393"/>
        <end position="412"/>
    </location>
</feature>
<feature type="domain" description="FAD dependent oxidoreductase" evidence="10">
    <location>
        <begin position="423"/>
        <end position="616"/>
    </location>
</feature>
<feature type="transmembrane region" description="Helical" evidence="9">
    <location>
        <begin position="301"/>
        <end position="321"/>
    </location>
</feature>
<dbReference type="Pfam" id="PF08669">
    <property type="entry name" value="GCV_T_C"/>
    <property type="match status" value="1"/>
</dbReference>
<dbReference type="PANTHER" id="PTHR10778">
    <property type="entry name" value="SOLUTE CARRIER FAMILY 35 MEMBER B"/>
    <property type="match status" value="1"/>
</dbReference>
<dbReference type="InterPro" id="IPR029043">
    <property type="entry name" value="GcvT/YgfZ_C"/>
</dbReference>
<evidence type="ECO:0000313" key="15">
    <source>
        <dbReference type="Proteomes" id="UP001235939"/>
    </source>
</evidence>
<feature type="domain" description="FAD dependent oxidoreductase central" evidence="13">
    <location>
        <begin position="619"/>
        <end position="672"/>
    </location>
</feature>
<evidence type="ECO:0000256" key="6">
    <source>
        <dbReference type="ARBA" id="ARBA00022989"/>
    </source>
</evidence>
<keyword evidence="7 9" id="KW-0472">Membrane</keyword>
<dbReference type="SUPFAM" id="SSF103481">
    <property type="entry name" value="Multidrug resistance efflux transporter EmrE"/>
    <property type="match status" value="1"/>
</dbReference>
<evidence type="ECO:0000256" key="7">
    <source>
        <dbReference type="ARBA" id="ARBA00023136"/>
    </source>
</evidence>
<feature type="transmembrane region" description="Helical" evidence="9">
    <location>
        <begin position="111"/>
        <end position="131"/>
    </location>
</feature>
<dbReference type="Gene3D" id="3.50.50.60">
    <property type="entry name" value="FAD/NAD(P)-binding domain"/>
    <property type="match status" value="1"/>
</dbReference>